<dbReference type="GO" id="GO:0005886">
    <property type="term" value="C:plasma membrane"/>
    <property type="evidence" value="ECO:0007669"/>
    <property type="project" value="TreeGrafter"/>
</dbReference>
<feature type="transmembrane region" description="Helical" evidence="1">
    <location>
        <begin position="104"/>
        <end position="125"/>
    </location>
</feature>
<reference evidence="2" key="1">
    <citation type="submission" date="2017-05" db="EMBL/GenBank/DDBJ databases">
        <authorList>
            <person name="Song R."/>
            <person name="Chenine A.L."/>
            <person name="Ruprecht R.M."/>
        </authorList>
    </citation>
    <scope>NUCLEOTIDE SEQUENCE</scope>
    <source>
        <strain evidence="2">Kingella_eburonensis</strain>
    </source>
</reference>
<reference evidence="3 4" key="2">
    <citation type="submission" date="2017-06" db="EMBL/GenBank/DDBJ databases">
        <authorList>
            <person name="Kim H.J."/>
            <person name="Triplett B.A."/>
        </authorList>
    </citation>
    <scope>NUCLEOTIDE SEQUENCE [LARGE SCALE GENOMIC DNA]</scope>
    <source>
        <strain evidence="3">Kingella_eburonensis</strain>
    </source>
</reference>
<dbReference type="Proteomes" id="UP000215450">
    <property type="component" value="Unassembled WGS sequence"/>
</dbReference>
<protein>
    <submittedName>
        <fullName evidence="2">Inner membrane protein YbaN</fullName>
    </submittedName>
</protein>
<dbReference type="InterPro" id="IPR007401">
    <property type="entry name" value="DUF454"/>
</dbReference>
<feature type="transmembrane region" description="Helical" evidence="1">
    <location>
        <begin position="69"/>
        <end position="92"/>
    </location>
</feature>
<keyword evidence="1" id="KW-1133">Transmembrane helix</keyword>
<evidence type="ECO:0000313" key="2">
    <source>
        <dbReference type="EMBL" id="SMQ13531.1"/>
    </source>
</evidence>
<dbReference type="EMBL" id="FXUV01000074">
    <property type="protein sequence ID" value="SMQ13531.1"/>
    <property type="molecule type" value="Genomic_DNA"/>
</dbReference>
<accession>A0A238HIZ9</accession>
<dbReference type="PANTHER" id="PTHR35813:SF1">
    <property type="entry name" value="INNER MEMBRANE PROTEIN YBAN"/>
    <property type="match status" value="1"/>
</dbReference>
<dbReference type="RefSeq" id="WP_308201121.1">
    <property type="nucleotide sequence ID" value="NZ_FXUV02000043.1"/>
</dbReference>
<feature type="transmembrane region" description="Helical" evidence="1">
    <location>
        <begin position="6"/>
        <end position="28"/>
    </location>
</feature>
<dbReference type="AlphaFoldDB" id="A0A238HIZ9"/>
<proteinExistence type="predicted"/>
<sequence length="219" mass="24703">MTPIQREWLFWTMTALMPVLPALLIWTMPPSRTREIYLRSLFGIVLLAVGTLCLLIAVLPQYLPHSQSLSAWTFGLMTTLLFGIPSVMMFFLPKSSLKTLLINGLLWIAGAISLILGIIGAFLPVMPTVPFILLTAACWGRASPRFSHWLHQNKYFGPMVKNWEERRAISKRGKYTAWTMMSISSIGLLLKFPERWYVGLGTGLVCLCVGIWMSRLPDA</sequence>
<keyword evidence="1" id="KW-0472">Membrane</keyword>
<keyword evidence="1" id="KW-0812">Transmembrane</keyword>
<evidence type="ECO:0000313" key="4">
    <source>
        <dbReference type="Proteomes" id="UP000215450"/>
    </source>
</evidence>
<keyword evidence="4" id="KW-1185">Reference proteome</keyword>
<gene>
    <name evidence="2" type="primary">ybaN</name>
    <name evidence="3" type="ORF">KEBURONENSIS_00390</name>
    <name evidence="2" type="ORF">KEBURONENSIS_00629</name>
</gene>
<dbReference type="EMBL" id="FXUV02000043">
    <property type="protein sequence ID" value="SNB78272.1"/>
    <property type="molecule type" value="Genomic_DNA"/>
</dbReference>
<dbReference type="STRING" id="1522312.GCA_900177895_01796"/>
<name>A0A238HIZ9_9NEIS</name>
<organism evidence="2">
    <name type="scientific">Kingella negevensis</name>
    <dbReference type="NCBI Taxonomy" id="1522312"/>
    <lineage>
        <taxon>Bacteria</taxon>
        <taxon>Pseudomonadati</taxon>
        <taxon>Pseudomonadota</taxon>
        <taxon>Betaproteobacteria</taxon>
        <taxon>Neisseriales</taxon>
        <taxon>Neisseriaceae</taxon>
        <taxon>Kingella</taxon>
    </lineage>
</organism>
<evidence type="ECO:0000256" key="1">
    <source>
        <dbReference type="SAM" id="Phobius"/>
    </source>
</evidence>
<dbReference type="Pfam" id="PF04304">
    <property type="entry name" value="DUF454"/>
    <property type="match status" value="1"/>
</dbReference>
<evidence type="ECO:0000313" key="3">
    <source>
        <dbReference type="EMBL" id="SNB78272.1"/>
    </source>
</evidence>
<feature type="transmembrane region" description="Helical" evidence="1">
    <location>
        <begin position="40"/>
        <end position="63"/>
    </location>
</feature>
<dbReference type="PANTHER" id="PTHR35813">
    <property type="entry name" value="INNER MEMBRANE PROTEIN YBAN"/>
    <property type="match status" value="1"/>
</dbReference>
<feature type="transmembrane region" description="Helical" evidence="1">
    <location>
        <begin position="196"/>
        <end position="214"/>
    </location>
</feature>